<gene>
    <name evidence="2" type="ORF">SAMN05421659_102186</name>
</gene>
<sequence>MSKKSGINRTLKYGVIYAEKVFSMIIIIAGIYALIYYMQGGFGDIISDSLMIPFYMGEMCLIMLFIIQIMNESRYIPLSISFGSLRKETFIGIQWINLILIVQSVILVGVCLIPNQSISGEMKSMGILIFALLLVTLGGIGQLIAAVSIKFGKLGGFLIAGLIFVLITSAIVVLAFAGEINTNITIDSFPSNIKILAVLVAVIVYICGSYINYRVLKNYEVRA</sequence>
<reference evidence="2 3" key="1">
    <citation type="submission" date="2016-10" db="EMBL/GenBank/DDBJ databases">
        <authorList>
            <person name="de Groot N.N."/>
        </authorList>
    </citation>
    <scope>NUCLEOTIDE SEQUENCE [LARGE SCALE GENOMIC DNA]</scope>
    <source>
        <strain evidence="2 3">DSM 9179</strain>
    </source>
</reference>
<keyword evidence="1" id="KW-0812">Transmembrane</keyword>
<keyword evidence="1" id="KW-0472">Membrane</keyword>
<proteinExistence type="predicted"/>
<feature type="transmembrane region" description="Helical" evidence="1">
    <location>
        <begin position="195"/>
        <end position="213"/>
    </location>
</feature>
<evidence type="ECO:0000313" key="3">
    <source>
        <dbReference type="Proteomes" id="UP000199701"/>
    </source>
</evidence>
<organism evidence="2 3">
    <name type="scientific">[Clostridium] fimetarium</name>
    <dbReference type="NCBI Taxonomy" id="99656"/>
    <lineage>
        <taxon>Bacteria</taxon>
        <taxon>Bacillati</taxon>
        <taxon>Bacillota</taxon>
        <taxon>Clostridia</taxon>
        <taxon>Lachnospirales</taxon>
        <taxon>Lachnospiraceae</taxon>
    </lineage>
</organism>
<dbReference type="Proteomes" id="UP000199701">
    <property type="component" value="Unassembled WGS sequence"/>
</dbReference>
<evidence type="ECO:0000256" key="1">
    <source>
        <dbReference type="SAM" id="Phobius"/>
    </source>
</evidence>
<evidence type="ECO:0008006" key="4">
    <source>
        <dbReference type="Google" id="ProtNLM"/>
    </source>
</evidence>
<dbReference type="AlphaFoldDB" id="A0A1I0MWS4"/>
<dbReference type="STRING" id="99656.SAMN05421659_102186"/>
<dbReference type="EMBL" id="FOJI01000002">
    <property type="protein sequence ID" value="SEV92837.1"/>
    <property type="molecule type" value="Genomic_DNA"/>
</dbReference>
<feature type="transmembrane region" description="Helical" evidence="1">
    <location>
        <begin position="127"/>
        <end position="147"/>
    </location>
</feature>
<protein>
    <recommendedName>
        <fullName evidence="4">ABC-2 family transporter protein</fullName>
    </recommendedName>
</protein>
<feature type="transmembrane region" description="Helical" evidence="1">
    <location>
        <begin position="21"/>
        <end position="38"/>
    </location>
</feature>
<dbReference type="RefSeq" id="WP_092450568.1">
    <property type="nucleotide sequence ID" value="NZ_FOJI01000002.1"/>
</dbReference>
<feature type="transmembrane region" description="Helical" evidence="1">
    <location>
        <begin position="154"/>
        <end position="175"/>
    </location>
</feature>
<accession>A0A1I0MWS4</accession>
<keyword evidence="1" id="KW-1133">Transmembrane helix</keyword>
<feature type="transmembrane region" description="Helical" evidence="1">
    <location>
        <begin position="50"/>
        <end position="69"/>
    </location>
</feature>
<evidence type="ECO:0000313" key="2">
    <source>
        <dbReference type="EMBL" id="SEV92837.1"/>
    </source>
</evidence>
<feature type="transmembrane region" description="Helical" evidence="1">
    <location>
        <begin position="90"/>
        <end position="115"/>
    </location>
</feature>
<name>A0A1I0MWS4_9FIRM</name>
<keyword evidence="3" id="KW-1185">Reference proteome</keyword>